<evidence type="ECO:0000256" key="1">
    <source>
        <dbReference type="SAM" id="MobiDB-lite"/>
    </source>
</evidence>
<dbReference type="AlphaFoldDB" id="A0A0H5QQE3"/>
<organism evidence="2">
    <name type="scientific">Spongospora subterranea</name>
    <dbReference type="NCBI Taxonomy" id="70186"/>
    <lineage>
        <taxon>Eukaryota</taxon>
        <taxon>Sar</taxon>
        <taxon>Rhizaria</taxon>
        <taxon>Endomyxa</taxon>
        <taxon>Phytomyxea</taxon>
        <taxon>Plasmodiophorida</taxon>
        <taxon>Plasmodiophoridae</taxon>
        <taxon>Spongospora</taxon>
    </lineage>
</organism>
<feature type="compositionally biased region" description="Polar residues" evidence="1">
    <location>
        <begin position="118"/>
        <end position="136"/>
    </location>
</feature>
<sequence length="207" mass="21708">CSGTWSAIVPNSLRDSLPHFRGGNLCLELMAIEANAAKSPVPSAIRISPVEQPTTLLTDIQYQQMLKDIPDFDQLLQPQSVLPLPPIKSQTKPGPSSNPRPALGKSDVASETRPKLGASSNNSTVLANDPVPSSVSGRLPDFSSSPGPSASGYSSNQGVVPQSVPAPIYPVNQPKSLRPQQPVPTTTPPVTTPKPPVPPQSPVPPQP</sequence>
<feature type="compositionally biased region" description="Low complexity" evidence="1">
    <location>
        <begin position="143"/>
        <end position="155"/>
    </location>
</feature>
<protein>
    <submittedName>
        <fullName evidence="2">Uncharacterized protein</fullName>
    </submittedName>
</protein>
<evidence type="ECO:0000313" key="2">
    <source>
        <dbReference type="EMBL" id="CRZ03822.1"/>
    </source>
</evidence>
<feature type="region of interest" description="Disordered" evidence="1">
    <location>
        <begin position="83"/>
        <end position="207"/>
    </location>
</feature>
<name>A0A0H5QQE3_9EUKA</name>
<reference evidence="2" key="1">
    <citation type="submission" date="2015-04" db="EMBL/GenBank/DDBJ databases">
        <title>The genome sequence of the plant pathogenic Rhizarian Plasmodiophora brassicae reveals insights in its biotrophic life cycle and the origin of chitin synthesis.</title>
        <authorList>
            <person name="Schwelm A."/>
            <person name="Fogelqvist J."/>
            <person name="Knaust A."/>
            <person name="Julke S."/>
            <person name="Lilja T."/>
            <person name="Dhandapani V."/>
            <person name="Bonilla-Rosso G."/>
            <person name="Karlsson M."/>
            <person name="Shevchenko A."/>
            <person name="Choi S.R."/>
            <person name="Kim H.G."/>
            <person name="Park J.Y."/>
            <person name="Lim Y.P."/>
            <person name="Ludwig-Muller J."/>
            <person name="Dixelius C."/>
        </authorList>
    </citation>
    <scope>NUCLEOTIDE SEQUENCE</scope>
    <source>
        <tissue evidence="2">Potato root galls</tissue>
    </source>
</reference>
<proteinExistence type="predicted"/>
<feature type="non-terminal residue" evidence="2">
    <location>
        <position position="1"/>
    </location>
</feature>
<dbReference type="EMBL" id="HACM01003380">
    <property type="protein sequence ID" value="CRZ03822.1"/>
    <property type="molecule type" value="Transcribed_RNA"/>
</dbReference>
<accession>A0A0H5QQE3</accession>
<feature type="compositionally biased region" description="Polar residues" evidence="1">
    <location>
        <begin position="88"/>
        <end position="99"/>
    </location>
</feature>
<feature type="compositionally biased region" description="Pro residues" evidence="1">
    <location>
        <begin position="181"/>
        <end position="207"/>
    </location>
</feature>
<feature type="non-terminal residue" evidence="2">
    <location>
        <position position="207"/>
    </location>
</feature>